<protein>
    <submittedName>
        <fullName evidence="2">DUF475 domain-containing protein</fullName>
    </submittedName>
</protein>
<keyword evidence="1" id="KW-0472">Membrane</keyword>
<dbReference type="Pfam" id="PF04332">
    <property type="entry name" value="DUF475"/>
    <property type="match status" value="1"/>
</dbReference>
<dbReference type="Proteomes" id="UP000594749">
    <property type="component" value="Chromosome"/>
</dbReference>
<dbReference type="EMBL" id="CP063078">
    <property type="protein sequence ID" value="QOQ87947.1"/>
    <property type="molecule type" value="Genomic_DNA"/>
</dbReference>
<keyword evidence="1" id="KW-0812">Transmembrane</keyword>
<keyword evidence="1" id="KW-1133">Transmembrane helix</keyword>
<feature type="transmembrane region" description="Helical" evidence="1">
    <location>
        <begin position="299"/>
        <end position="318"/>
    </location>
</feature>
<dbReference type="OrthoDB" id="8533002at2"/>
<evidence type="ECO:0000256" key="1">
    <source>
        <dbReference type="SAM" id="Phobius"/>
    </source>
</evidence>
<dbReference type="InterPro" id="IPR007427">
    <property type="entry name" value="DUF475"/>
</dbReference>
<evidence type="ECO:0000313" key="2">
    <source>
        <dbReference type="EMBL" id="QOQ87947.1"/>
    </source>
</evidence>
<feature type="transmembrane region" description="Helical" evidence="1">
    <location>
        <begin position="117"/>
        <end position="134"/>
    </location>
</feature>
<feature type="transmembrane region" description="Helical" evidence="1">
    <location>
        <begin position="20"/>
        <end position="42"/>
    </location>
</feature>
<proteinExistence type="predicted"/>
<accession>A0A7M1LH82</accession>
<dbReference type="NCBIfam" id="NF010619">
    <property type="entry name" value="PRK14013.2-5"/>
    <property type="match status" value="1"/>
</dbReference>
<dbReference type="RefSeq" id="WP_025802072.1">
    <property type="nucleotide sequence ID" value="NZ_CP053842.1"/>
</dbReference>
<name>A0A7M1LH82_9BACT</name>
<feature type="transmembrane region" description="Helical" evidence="1">
    <location>
        <begin position="180"/>
        <end position="199"/>
    </location>
</feature>
<feature type="transmembrane region" description="Helical" evidence="1">
    <location>
        <begin position="154"/>
        <end position="174"/>
    </location>
</feature>
<feature type="transmembrane region" description="Helical" evidence="1">
    <location>
        <begin position="240"/>
        <end position="262"/>
    </location>
</feature>
<organism evidence="2 3">
    <name type="scientific">Campylobacter corcagiensis</name>
    <dbReference type="NCBI Taxonomy" id="1448857"/>
    <lineage>
        <taxon>Bacteria</taxon>
        <taxon>Pseudomonadati</taxon>
        <taxon>Campylobacterota</taxon>
        <taxon>Epsilonproteobacteria</taxon>
        <taxon>Campylobacterales</taxon>
        <taxon>Campylobacteraceae</taxon>
        <taxon>Campylobacter</taxon>
    </lineage>
</organism>
<sequence length="336" mass="37944">MKYFYSSFFITTVGLVIAYYLGGFTAVYICVLLSILEISLSFDNAVVNAKVLNTMDEIWQRRFIVYGIPIAVFGMRFLFPLLVVSMAAGLSMLQTLNLAISNPEAYHTALESSKEQIYIFGGAFLIMVFFDFFFDKNRQIHWLKFLEDNFLTKYLKKVPNIGIIIAVFVGIYIVTLTDNSVYAVAFFLAIAIHILILSVNEMFSIDGVRNGLMGFLYLEVLDASFSFDGVIGAFALSSNIFIIMIGLGIGAMFVRSITIYLVKKQTLAEFVFLEHGAHYAIFALALIMFLKVFYEVSEVITGTIGFGFILISFIASVYENKRRNKKLMEVESKNFD</sequence>
<keyword evidence="3" id="KW-1185">Reference proteome</keyword>
<dbReference type="AlphaFoldDB" id="A0A7M1LH82"/>
<feature type="transmembrane region" description="Helical" evidence="1">
    <location>
        <begin position="271"/>
        <end position="293"/>
    </location>
</feature>
<feature type="transmembrane region" description="Helical" evidence="1">
    <location>
        <begin position="63"/>
        <end position="88"/>
    </location>
</feature>
<dbReference type="PANTHER" id="PTHR30238">
    <property type="entry name" value="MEMBRANE BOUND PREDICTED REDOX MODULATOR"/>
    <property type="match status" value="1"/>
</dbReference>
<dbReference type="PANTHER" id="PTHR30238:SF4">
    <property type="entry name" value="SLL1022 PROTEIN"/>
    <property type="match status" value="1"/>
</dbReference>
<reference evidence="2 3" key="1">
    <citation type="submission" date="2020-10" db="EMBL/GenBank/DDBJ databases">
        <title>Campylobacter and Helicobacter PacBio genomes.</title>
        <authorList>
            <person name="Lane C."/>
        </authorList>
    </citation>
    <scope>NUCLEOTIDE SEQUENCE [LARGE SCALE GENOMIC DNA]</scope>
    <source>
        <strain evidence="2 3">2016D-0077</strain>
    </source>
</reference>
<gene>
    <name evidence="2" type="ORF">IMC76_03885</name>
</gene>
<evidence type="ECO:0000313" key="3">
    <source>
        <dbReference type="Proteomes" id="UP000594749"/>
    </source>
</evidence>